<name>A0A1F5SEE7_9BACT</name>
<feature type="transmembrane region" description="Helical" evidence="1">
    <location>
        <begin position="12"/>
        <end position="33"/>
    </location>
</feature>
<gene>
    <name evidence="2" type="ORF">A2227_07135</name>
</gene>
<evidence type="ECO:0000313" key="2">
    <source>
        <dbReference type="EMBL" id="OGF25095.1"/>
    </source>
</evidence>
<dbReference type="STRING" id="1797994.A2227_07135"/>
<feature type="transmembrane region" description="Helical" evidence="1">
    <location>
        <begin position="100"/>
        <end position="118"/>
    </location>
</feature>
<keyword evidence="1" id="KW-1133">Transmembrane helix</keyword>
<evidence type="ECO:0000256" key="1">
    <source>
        <dbReference type="SAM" id="Phobius"/>
    </source>
</evidence>
<keyword evidence="1" id="KW-0472">Membrane</keyword>
<keyword evidence="1" id="KW-0812">Transmembrane</keyword>
<proteinExistence type="predicted"/>
<sequence>MKKGLLVINKIFVYFLSVLLIFLSFLVYVMFAVPKLLWLGCMSGRTFNDNFGSGMVKFFDFNYITFFLMPFLPILGVILLFSIFVWIFYRKDKKAGRAGFINTVLSILLAFVIFYLPMKASVMEHDIRFLRQQQIDEMYDDNMVKVTPRLEKEVQKIYQSLYYEGVLEWRTNPMAVADYELEKGDLKYLSMGAFDRLTLIASSSDEDTGFSQATVLLENKKNNAEIYLVSYWDSDGQVWTVRGYKKIEQNKYKNKDLGVSFPYLDNFSIEEIDSQNRIMITPLEVANQDPSGRIFSSLRIERITQEEYERVMNDIEQKTTDKEMYPVYSQHEILVDEKPALLIKISDPFSGGIGNNIYVENQGYIVNIFYFSDTPFEKLYKNIVDDIVLL</sequence>
<protein>
    <submittedName>
        <fullName evidence="2">Uncharacterized protein</fullName>
    </submittedName>
</protein>
<evidence type="ECO:0000313" key="3">
    <source>
        <dbReference type="Proteomes" id="UP000178367"/>
    </source>
</evidence>
<organism evidence="2 3">
    <name type="scientific">Candidatus Falkowbacteria bacterium RIFOXYA2_FULL_47_19</name>
    <dbReference type="NCBI Taxonomy" id="1797994"/>
    <lineage>
        <taxon>Bacteria</taxon>
        <taxon>Candidatus Falkowiibacteriota</taxon>
    </lineage>
</organism>
<accession>A0A1F5SEE7</accession>
<dbReference type="AlphaFoldDB" id="A0A1F5SEE7"/>
<reference evidence="2 3" key="1">
    <citation type="journal article" date="2016" name="Nat. Commun.">
        <title>Thousands of microbial genomes shed light on interconnected biogeochemical processes in an aquifer system.</title>
        <authorList>
            <person name="Anantharaman K."/>
            <person name="Brown C.T."/>
            <person name="Hug L.A."/>
            <person name="Sharon I."/>
            <person name="Castelle C.J."/>
            <person name="Probst A.J."/>
            <person name="Thomas B.C."/>
            <person name="Singh A."/>
            <person name="Wilkins M.J."/>
            <person name="Karaoz U."/>
            <person name="Brodie E.L."/>
            <person name="Williams K.H."/>
            <person name="Hubbard S.S."/>
            <person name="Banfield J.F."/>
        </authorList>
    </citation>
    <scope>NUCLEOTIDE SEQUENCE [LARGE SCALE GENOMIC DNA]</scope>
</reference>
<comment type="caution">
    <text evidence="2">The sequence shown here is derived from an EMBL/GenBank/DDBJ whole genome shotgun (WGS) entry which is preliminary data.</text>
</comment>
<dbReference type="EMBL" id="MFGB01000023">
    <property type="protein sequence ID" value="OGF25095.1"/>
    <property type="molecule type" value="Genomic_DNA"/>
</dbReference>
<dbReference type="Proteomes" id="UP000178367">
    <property type="component" value="Unassembled WGS sequence"/>
</dbReference>
<feature type="transmembrane region" description="Helical" evidence="1">
    <location>
        <begin position="63"/>
        <end position="88"/>
    </location>
</feature>